<evidence type="ECO:0000259" key="5">
    <source>
        <dbReference type="PROSITE" id="PS51387"/>
    </source>
</evidence>
<feature type="chain" id="PRO_5042186436" description="FAD-binding PCMH-type domain-containing protein" evidence="4">
    <location>
        <begin position="21"/>
        <end position="658"/>
    </location>
</feature>
<dbReference type="SUPFAM" id="SSF56176">
    <property type="entry name" value="FAD-binding/transporter-associated domain-like"/>
    <property type="match status" value="1"/>
</dbReference>
<reference evidence="6" key="1">
    <citation type="journal article" date="2023" name="Mol. Phylogenet. Evol.">
        <title>Genome-scale phylogeny and comparative genomics of the fungal order Sordariales.</title>
        <authorList>
            <person name="Hensen N."/>
            <person name="Bonometti L."/>
            <person name="Westerberg I."/>
            <person name="Brannstrom I.O."/>
            <person name="Guillou S."/>
            <person name="Cros-Aarteil S."/>
            <person name="Calhoun S."/>
            <person name="Haridas S."/>
            <person name="Kuo A."/>
            <person name="Mondo S."/>
            <person name="Pangilinan J."/>
            <person name="Riley R."/>
            <person name="LaButti K."/>
            <person name="Andreopoulos B."/>
            <person name="Lipzen A."/>
            <person name="Chen C."/>
            <person name="Yan M."/>
            <person name="Daum C."/>
            <person name="Ng V."/>
            <person name="Clum A."/>
            <person name="Steindorff A."/>
            <person name="Ohm R.A."/>
            <person name="Martin F."/>
            <person name="Silar P."/>
            <person name="Natvig D.O."/>
            <person name="Lalanne C."/>
            <person name="Gautier V."/>
            <person name="Ament-Velasquez S.L."/>
            <person name="Kruys A."/>
            <person name="Hutchinson M.I."/>
            <person name="Powell A.J."/>
            <person name="Barry K."/>
            <person name="Miller A.N."/>
            <person name="Grigoriev I.V."/>
            <person name="Debuchy R."/>
            <person name="Gladieux P."/>
            <person name="Hiltunen Thoren M."/>
            <person name="Johannesson H."/>
        </authorList>
    </citation>
    <scope>NUCLEOTIDE SEQUENCE</scope>
    <source>
        <strain evidence="6">CBS 958.72</strain>
    </source>
</reference>
<reference evidence="6" key="2">
    <citation type="submission" date="2023-06" db="EMBL/GenBank/DDBJ databases">
        <authorList>
            <consortium name="Lawrence Berkeley National Laboratory"/>
            <person name="Haridas S."/>
            <person name="Hensen N."/>
            <person name="Bonometti L."/>
            <person name="Westerberg I."/>
            <person name="Brannstrom I.O."/>
            <person name="Guillou S."/>
            <person name="Cros-Aarteil S."/>
            <person name="Calhoun S."/>
            <person name="Kuo A."/>
            <person name="Mondo S."/>
            <person name="Pangilinan J."/>
            <person name="Riley R."/>
            <person name="Labutti K."/>
            <person name="Andreopoulos B."/>
            <person name="Lipzen A."/>
            <person name="Chen C."/>
            <person name="Yanf M."/>
            <person name="Daum C."/>
            <person name="Ng V."/>
            <person name="Clum A."/>
            <person name="Steindorff A."/>
            <person name="Ohm R."/>
            <person name="Martin F."/>
            <person name="Silar P."/>
            <person name="Natvig D."/>
            <person name="Lalanne C."/>
            <person name="Gautier V."/>
            <person name="Ament-Velasquez S.L."/>
            <person name="Kruys A."/>
            <person name="Hutchinson M.I."/>
            <person name="Powell A.J."/>
            <person name="Barry K."/>
            <person name="Miller A.N."/>
            <person name="Grigoriev I.V."/>
            <person name="Debuchy R."/>
            <person name="Gladieux P."/>
            <person name="Thoren M.H."/>
            <person name="Johannesson H."/>
        </authorList>
    </citation>
    <scope>NUCLEOTIDE SEQUENCE</scope>
    <source>
        <strain evidence="6">CBS 958.72</strain>
    </source>
</reference>
<feature type="region of interest" description="Disordered" evidence="3">
    <location>
        <begin position="637"/>
        <end position="658"/>
    </location>
</feature>
<feature type="signal peptide" evidence="4">
    <location>
        <begin position="1"/>
        <end position="20"/>
    </location>
</feature>
<dbReference type="EMBL" id="JAULSN010000012">
    <property type="protein sequence ID" value="KAK3361327.1"/>
    <property type="molecule type" value="Genomic_DNA"/>
</dbReference>
<dbReference type="InterPro" id="IPR050432">
    <property type="entry name" value="FAD-linked_Oxidoreductases_BP"/>
</dbReference>
<dbReference type="InterPro" id="IPR006094">
    <property type="entry name" value="Oxid_FAD_bind_N"/>
</dbReference>
<keyword evidence="4" id="KW-0732">Signal</keyword>
<dbReference type="PROSITE" id="PS51387">
    <property type="entry name" value="FAD_PCMH"/>
    <property type="match status" value="1"/>
</dbReference>
<dbReference type="InterPro" id="IPR016169">
    <property type="entry name" value="FAD-bd_PCMH_sub2"/>
</dbReference>
<dbReference type="AlphaFoldDB" id="A0AAE0MY72"/>
<dbReference type="GO" id="GO:0016491">
    <property type="term" value="F:oxidoreductase activity"/>
    <property type="evidence" value="ECO:0007669"/>
    <property type="project" value="UniProtKB-KW"/>
</dbReference>
<dbReference type="Pfam" id="PF01565">
    <property type="entry name" value="FAD_binding_4"/>
    <property type="match status" value="1"/>
</dbReference>
<proteinExistence type="inferred from homology"/>
<evidence type="ECO:0000313" key="6">
    <source>
        <dbReference type="EMBL" id="KAK3361327.1"/>
    </source>
</evidence>
<evidence type="ECO:0000313" key="7">
    <source>
        <dbReference type="Proteomes" id="UP001287356"/>
    </source>
</evidence>
<dbReference type="PANTHER" id="PTHR13878:SF91">
    <property type="entry name" value="FAD BINDING DOMAIN PROTEIN (AFU_ORTHOLOGUE AFUA_6G12070)-RELATED"/>
    <property type="match status" value="1"/>
</dbReference>
<evidence type="ECO:0000256" key="2">
    <source>
        <dbReference type="ARBA" id="ARBA00023002"/>
    </source>
</evidence>
<dbReference type="InterPro" id="IPR012951">
    <property type="entry name" value="BBE"/>
</dbReference>
<dbReference type="GO" id="GO:0071949">
    <property type="term" value="F:FAD binding"/>
    <property type="evidence" value="ECO:0007669"/>
    <property type="project" value="InterPro"/>
</dbReference>
<gene>
    <name evidence="6" type="ORF">B0T24DRAFT_585916</name>
</gene>
<evidence type="ECO:0000256" key="3">
    <source>
        <dbReference type="SAM" id="MobiDB-lite"/>
    </source>
</evidence>
<evidence type="ECO:0000256" key="1">
    <source>
        <dbReference type="ARBA" id="ARBA00005466"/>
    </source>
</evidence>
<accession>A0AAE0MY72</accession>
<keyword evidence="2" id="KW-0560">Oxidoreductase</keyword>
<comment type="caution">
    <text evidence="6">The sequence shown here is derived from an EMBL/GenBank/DDBJ whole genome shotgun (WGS) entry which is preliminary data.</text>
</comment>
<feature type="domain" description="FAD-binding PCMH-type" evidence="5">
    <location>
        <begin position="150"/>
        <end position="329"/>
    </location>
</feature>
<dbReference type="Gene3D" id="3.30.465.10">
    <property type="match status" value="2"/>
</dbReference>
<dbReference type="PANTHER" id="PTHR13878">
    <property type="entry name" value="GULONOLACTONE OXIDASE"/>
    <property type="match status" value="1"/>
</dbReference>
<comment type="similarity">
    <text evidence="1">Belongs to the oxygen-dependent FAD-linked oxidoreductase family.</text>
</comment>
<dbReference type="Proteomes" id="UP001287356">
    <property type="component" value="Unassembled WGS sequence"/>
</dbReference>
<dbReference type="InterPro" id="IPR036318">
    <property type="entry name" value="FAD-bd_PCMH-like_sf"/>
</dbReference>
<protein>
    <recommendedName>
        <fullName evidence="5">FAD-binding PCMH-type domain-containing protein</fullName>
    </recommendedName>
</protein>
<keyword evidence="7" id="KW-1185">Reference proteome</keyword>
<dbReference type="InterPro" id="IPR016166">
    <property type="entry name" value="FAD-bd_PCMH"/>
</dbReference>
<evidence type="ECO:0000256" key="4">
    <source>
        <dbReference type="SAM" id="SignalP"/>
    </source>
</evidence>
<name>A0AAE0MY72_9PEZI</name>
<dbReference type="Pfam" id="PF08031">
    <property type="entry name" value="BBE"/>
    <property type="match status" value="1"/>
</dbReference>
<sequence length="658" mass="69977">MRRFLLLLPLASAAVADVSAASANFAWERVQLGGNETTAYPDIAFGDATGSNASYAGPRCRVGPGDAAWPAAAEWARFNGTLGGALLKPLPPGAACYPGSPSYSAAQCQFLLTTAPLTRFYPEDPLTVLTAWAEGNTCEATWFPTGNCTQGGYPVYVVNASTVRHIQLAVNFARNRNLRLVIKNSGHDFGGRSTGAGALSIWTHFLKDFEFLPHHTIDGYVGRAARVSAGIEAWELWNYMDKYNMTMVVPGGDTVGAFGGWTAGGGHNSLSSSYGLGSDQILAFQVVTADGRYRTVTPHQNADLFFAMLGGGGSTYGVFTSAIVKAYPPTPVTNLPLSFQPPVVVNSTDIFWEGFWLYQKFAPVVCDAGGTLYSYVTKVSNTSYTFSTTFEMPNMTPQEVQDLVDPLFKGLNRLGIPVANKVPETTAAFAPAARTGAGSSPGNIYFGSRLFPRANWDNDTIYNTTLAAIRTVVEAGYTFHGINHQPTYKIAGFPGNTTAISPNWRAAIMHADIFDYSLFGGGGGGGGFGGASSAPASPEAVKAGHAKFNSYMDVIRAATPAGGSYFNEADVQEPNWQRSFFGANYARLARVKRARDPWGLFWAPTMPGSEAWAVTTADGLPTQNGPLCQTGFVEGDGEGLGGGEGQPEKIVRAVGRRG</sequence>
<organism evidence="6 7">
    <name type="scientific">Lasiosphaeria ovina</name>
    <dbReference type="NCBI Taxonomy" id="92902"/>
    <lineage>
        <taxon>Eukaryota</taxon>
        <taxon>Fungi</taxon>
        <taxon>Dikarya</taxon>
        <taxon>Ascomycota</taxon>
        <taxon>Pezizomycotina</taxon>
        <taxon>Sordariomycetes</taxon>
        <taxon>Sordariomycetidae</taxon>
        <taxon>Sordariales</taxon>
        <taxon>Lasiosphaeriaceae</taxon>
        <taxon>Lasiosphaeria</taxon>
    </lineage>
</organism>